<feature type="compositionally biased region" description="Basic and acidic residues" evidence="12">
    <location>
        <begin position="1282"/>
        <end position="1292"/>
    </location>
</feature>
<dbReference type="Gene3D" id="3.30.565.10">
    <property type="entry name" value="Histidine kinase-like ATPase, C-terminal domain"/>
    <property type="match status" value="1"/>
</dbReference>
<evidence type="ECO:0000313" key="17">
    <source>
        <dbReference type="Proteomes" id="UP000754883"/>
    </source>
</evidence>
<evidence type="ECO:0000256" key="10">
    <source>
        <dbReference type="PROSITE-ProRule" id="PRU00169"/>
    </source>
</evidence>
<dbReference type="InterPro" id="IPR003660">
    <property type="entry name" value="HAMP_dom"/>
</dbReference>
<dbReference type="InterPro" id="IPR036097">
    <property type="entry name" value="HisK_dim/P_sf"/>
</dbReference>
<dbReference type="CDD" id="cd16922">
    <property type="entry name" value="HATPase_EvgS-ArcB-TorS-like"/>
    <property type="match status" value="1"/>
</dbReference>
<evidence type="ECO:0000256" key="8">
    <source>
        <dbReference type="ARBA" id="ARBA00022840"/>
    </source>
</evidence>
<evidence type="ECO:0000256" key="1">
    <source>
        <dbReference type="ARBA" id="ARBA00000085"/>
    </source>
</evidence>
<accession>A0A9N9U1J8</accession>
<dbReference type="GO" id="GO:0000155">
    <property type="term" value="F:phosphorelay sensor kinase activity"/>
    <property type="evidence" value="ECO:0007669"/>
    <property type="project" value="InterPro"/>
</dbReference>
<keyword evidence="4" id="KW-0808">Transferase</keyword>
<keyword evidence="3 10" id="KW-0597">Phosphoprotein</keyword>
<feature type="domain" description="Histidine kinase" evidence="13">
    <location>
        <begin position="723"/>
        <end position="949"/>
    </location>
</feature>
<dbReference type="InterPro" id="IPR001789">
    <property type="entry name" value="Sig_transdc_resp-reg_receiver"/>
</dbReference>
<feature type="domain" description="HAMP" evidence="15">
    <location>
        <begin position="557"/>
        <end position="609"/>
    </location>
</feature>
<evidence type="ECO:0000256" key="6">
    <source>
        <dbReference type="ARBA" id="ARBA00022741"/>
    </source>
</evidence>
<organism evidence="16 17">
    <name type="scientific">Clonostachys byssicola</name>
    <dbReference type="NCBI Taxonomy" id="160290"/>
    <lineage>
        <taxon>Eukaryota</taxon>
        <taxon>Fungi</taxon>
        <taxon>Dikarya</taxon>
        <taxon>Ascomycota</taxon>
        <taxon>Pezizomycotina</taxon>
        <taxon>Sordariomycetes</taxon>
        <taxon>Hypocreomycetidae</taxon>
        <taxon>Hypocreales</taxon>
        <taxon>Bionectriaceae</taxon>
        <taxon>Clonostachys</taxon>
    </lineage>
</organism>
<evidence type="ECO:0000259" key="15">
    <source>
        <dbReference type="PROSITE" id="PS50885"/>
    </source>
</evidence>
<feature type="compositionally biased region" description="Polar residues" evidence="12">
    <location>
        <begin position="69"/>
        <end position="80"/>
    </location>
</feature>
<gene>
    <name evidence="16" type="ORF">CBYS24578_00000572</name>
</gene>
<dbReference type="InterPro" id="IPR003594">
    <property type="entry name" value="HATPase_dom"/>
</dbReference>
<dbReference type="FunFam" id="1.20.120.1530:FF:000001">
    <property type="entry name" value="Two-component osmosensing histidine kinase"/>
    <property type="match status" value="2"/>
</dbReference>
<feature type="domain" description="HAMP" evidence="15">
    <location>
        <begin position="281"/>
        <end position="333"/>
    </location>
</feature>
<keyword evidence="6" id="KW-0547">Nucleotide-binding</keyword>
<feature type="domain" description="HAMP" evidence="15">
    <location>
        <begin position="186"/>
        <end position="241"/>
    </location>
</feature>
<evidence type="ECO:0000259" key="13">
    <source>
        <dbReference type="PROSITE" id="PS50109"/>
    </source>
</evidence>
<evidence type="ECO:0000256" key="2">
    <source>
        <dbReference type="ARBA" id="ARBA00012438"/>
    </source>
</evidence>
<feature type="domain" description="HAMP" evidence="15">
    <location>
        <begin position="649"/>
        <end position="701"/>
    </location>
</feature>
<keyword evidence="11" id="KW-0175">Coiled coil</keyword>
<dbReference type="PROSITE" id="PS50109">
    <property type="entry name" value="HIS_KIN"/>
    <property type="match status" value="1"/>
</dbReference>
<dbReference type="FunFam" id="3.40.50.2300:FF:000207">
    <property type="entry name" value="Two-component osmosensing histidine kinase"/>
    <property type="match status" value="1"/>
</dbReference>
<dbReference type="PRINTS" id="PR00344">
    <property type="entry name" value="BCTRLSENSOR"/>
</dbReference>
<dbReference type="PANTHER" id="PTHR45339:SF1">
    <property type="entry name" value="HYBRID SIGNAL TRANSDUCTION HISTIDINE KINASE J"/>
    <property type="match status" value="1"/>
</dbReference>
<dbReference type="SUPFAM" id="SSF158472">
    <property type="entry name" value="HAMP domain-like"/>
    <property type="match status" value="1"/>
</dbReference>
<dbReference type="FunFam" id="3.30.565.10:FF:000015">
    <property type="entry name" value="Two-component osmosensing histidine kinase"/>
    <property type="match status" value="1"/>
</dbReference>
<dbReference type="FunFam" id="1.10.287.130:FF:000002">
    <property type="entry name" value="Two-component osmosensing histidine kinase"/>
    <property type="match status" value="1"/>
</dbReference>
<evidence type="ECO:0000256" key="3">
    <source>
        <dbReference type="ARBA" id="ARBA00022553"/>
    </source>
</evidence>
<feature type="modified residue" description="4-aspartylphosphate" evidence="10">
    <location>
        <position position="1146"/>
    </location>
</feature>
<dbReference type="Pfam" id="PF00672">
    <property type="entry name" value="HAMP"/>
    <property type="match status" value="3"/>
</dbReference>
<evidence type="ECO:0000259" key="14">
    <source>
        <dbReference type="PROSITE" id="PS50110"/>
    </source>
</evidence>
<keyword evidence="8" id="KW-0067">ATP-binding</keyword>
<dbReference type="SUPFAM" id="SSF47384">
    <property type="entry name" value="Homodimeric domain of signal transducing histidine kinase"/>
    <property type="match status" value="1"/>
</dbReference>
<feature type="domain" description="HAMP" evidence="15">
    <location>
        <begin position="465"/>
        <end position="517"/>
    </location>
</feature>
<dbReference type="InterPro" id="IPR003661">
    <property type="entry name" value="HisK_dim/P_dom"/>
</dbReference>
<dbReference type="SMART" id="SM00387">
    <property type="entry name" value="HATPase_c"/>
    <property type="match status" value="1"/>
</dbReference>
<dbReference type="InterPro" id="IPR036890">
    <property type="entry name" value="HATPase_C_sf"/>
</dbReference>
<dbReference type="SMART" id="SM00304">
    <property type="entry name" value="HAMP"/>
    <property type="match status" value="6"/>
</dbReference>
<dbReference type="InterPro" id="IPR011006">
    <property type="entry name" value="CheY-like_superfamily"/>
</dbReference>
<proteinExistence type="predicted"/>
<protein>
    <recommendedName>
        <fullName evidence="2">histidine kinase</fullName>
        <ecNumber evidence="2">2.7.13.3</ecNumber>
    </recommendedName>
</protein>
<dbReference type="Gene3D" id="3.40.50.2300">
    <property type="match status" value="1"/>
</dbReference>
<keyword evidence="7" id="KW-0418">Kinase</keyword>
<feature type="coiled-coil region" evidence="11">
    <location>
        <begin position="124"/>
        <end position="176"/>
    </location>
</feature>
<evidence type="ECO:0000256" key="7">
    <source>
        <dbReference type="ARBA" id="ARBA00022777"/>
    </source>
</evidence>
<evidence type="ECO:0000256" key="12">
    <source>
        <dbReference type="SAM" id="MobiDB-lite"/>
    </source>
</evidence>
<dbReference type="Gene3D" id="1.10.287.130">
    <property type="match status" value="1"/>
</dbReference>
<evidence type="ECO:0000256" key="9">
    <source>
        <dbReference type="ARBA" id="ARBA00023012"/>
    </source>
</evidence>
<dbReference type="Proteomes" id="UP000754883">
    <property type="component" value="Unassembled WGS sequence"/>
</dbReference>
<evidence type="ECO:0000256" key="11">
    <source>
        <dbReference type="SAM" id="Coils"/>
    </source>
</evidence>
<dbReference type="Pfam" id="PF00512">
    <property type="entry name" value="HisKA"/>
    <property type="match status" value="1"/>
</dbReference>
<dbReference type="GO" id="GO:0005524">
    <property type="term" value="F:ATP binding"/>
    <property type="evidence" value="ECO:0007669"/>
    <property type="project" value="UniProtKB-KW"/>
</dbReference>
<feature type="domain" description="Response regulatory" evidence="14">
    <location>
        <begin position="1097"/>
        <end position="1216"/>
    </location>
</feature>
<dbReference type="SUPFAM" id="SSF52172">
    <property type="entry name" value="CheY-like"/>
    <property type="match status" value="1"/>
</dbReference>
<keyword evidence="17" id="KW-1185">Reference proteome</keyword>
<dbReference type="Pfam" id="PF02518">
    <property type="entry name" value="HATPase_c"/>
    <property type="match status" value="1"/>
</dbReference>
<dbReference type="CDD" id="cd17546">
    <property type="entry name" value="REC_hyHK_CKI1_RcsC-like"/>
    <property type="match status" value="1"/>
</dbReference>
<comment type="catalytic activity">
    <reaction evidence="1">
        <text>ATP + protein L-histidine = ADP + protein N-phospho-L-histidine.</text>
        <dbReference type="EC" id="2.7.13.3"/>
    </reaction>
</comment>
<dbReference type="PROSITE" id="PS50110">
    <property type="entry name" value="RESPONSE_REGULATORY"/>
    <property type="match status" value="1"/>
</dbReference>
<feature type="region of interest" description="Disordered" evidence="12">
    <location>
        <begin position="69"/>
        <end position="113"/>
    </location>
</feature>
<name>A0A9N9U1J8_9HYPO</name>
<dbReference type="PROSITE" id="PS50885">
    <property type="entry name" value="HAMP"/>
    <property type="match status" value="6"/>
</dbReference>
<sequence>MVDDAALIAAAQIIATIAAEPKTPLSVPATLTNKIQLPGHDTHAKRNLEIELQKLALRVSHLENRATPTITFPETPNEGTESLFGDDSNGASRNNGGRPKGLPPQYASLETPSGFPRQLTKEALEGLREHVDDQSKLLDSQRQELAGVNAQLLEQKQLQEKALELLEQERVATLERELWKHQKANEAFQKALREIGEIITAVAQGDLTMKVRMNTVEMDPEITTFKRTINAMMDQLQMFASEVSRVAREVGTEGLLGGQARIGGVDGTWKELTDNVNVMAQNLTDQVREIASVTTAVAHGDLTKKIERPARGEILQLQQTINTMVDQLRTFASEVTRVARDVGTEGILGGQADVGGVQGMWNDLTVNVNAMANNLTTQVRDIIKVTTAVAKGDLTQKVQANCRGEIFELKSTINSMVDQLQQFAREVTKIAREVGTEGRLGGQATVHDVEGTWRDLTENVNGMAMNLTTQVREIAKVTTAVAKGDLTKKIGVEVKGEILEMKNTINQMVDRLSTFAFEVSKVAREVGTDGTLGGQAQVANVEGKWKDLTENVNTMASNLTVQVRSISAVTQAIANGDMTQTIEVEANGEIQVLKETINNMVERLSSFCYEVQRVAKDVGVDGKMGAQADIAGLDGRWKEITTDVNTMAANLTTQVRAFSDITNLATDGDFTKLVDVEASGEMDELKRKINQMISNLRDSIQRNTQAREAAELANKTKSEFLANMSHEIRTPMNGIIGMTQLTLDTDLTQYQREMLNIVNNLANSLLTIIDDILDLSKIEARRMVIEEIPYTLRGTVFNALKTLTVKANEKFLDLTYKVDSSVPDYVIGDSFRLRQIILNLVGNAIKFTEHGEVSLTIKERAEKPTNLAEGEYAVEFVVEDTGIGIAKDKLDLIFDTFQQADGSMTRKFGGTGLGLSISKRLVNLMGGDLWVNSEAGKGSAFHFTCRVKLAADDAKAISRHLQPYHGHQVLYVDNAQSEARSKIMEMLNQIGLRPVVVDSEKSLALTGLKTGGVLPYDAILVDSIVTARRLRAVDDFKYLPIVLLAPIVHVSLKSCLDLGITSYMTMPCKLIDLGNGMVPALENRATPSLADNTKSFEILLAEDNTVNQKFAVKILEKYHHVVTVVGNGWEAVEAIKERKFDVILMDVQMPIMGGFEATAKIREYERGMGTHRTPIIALTAHAMMGDREKCIQAQMDEYLSKPLQQNQLIQTILKCATLGGPLLEQNRERELALQAEAKSSTHKDDGQGILRPSLEPRAFSTHDGLGSNTVESPVLVTEDQEEHVNGRQKLNELRSLTN</sequence>
<dbReference type="SMART" id="SM00388">
    <property type="entry name" value="HisKA"/>
    <property type="match status" value="1"/>
</dbReference>
<dbReference type="GO" id="GO:0071474">
    <property type="term" value="P:cellular hyperosmotic response"/>
    <property type="evidence" value="ECO:0007669"/>
    <property type="project" value="TreeGrafter"/>
</dbReference>
<dbReference type="CDD" id="cd06225">
    <property type="entry name" value="HAMP"/>
    <property type="match status" value="4"/>
</dbReference>
<keyword evidence="9" id="KW-0902">Two-component regulatory system</keyword>
<dbReference type="Pfam" id="PF00072">
    <property type="entry name" value="Response_reg"/>
    <property type="match status" value="1"/>
</dbReference>
<dbReference type="FunFam" id="1.20.120.1530:FF:000002">
    <property type="entry name" value="Two-component osmosensing histidine kinase"/>
    <property type="match status" value="1"/>
</dbReference>
<dbReference type="EMBL" id="CABFNO020001240">
    <property type="protein sequence ID" value="CAG9971640.1"/>
    <property type="molecule type" value="Genomic_DNA"/>
</dbReference>
<dbReference type="SUPFAM" id="SSF55874">
    <property type="entry name" value="ATPase domain of HSP90 chaperone/DNA topoisomerase II/histidine kinase"/>
    <property type="match status" value="1"/>
</dbReference>
<keyword evidence="5" id="KW-0677">Repeat</keyword>
<dbReference type="CDD" id="cd00082">
    <property type="entry name" value="HisKA"/>
    <property type="match status" value="1"/>
</dbReference>
<dbReference type="GO" id="GO:0016020">
    <property type="term" value="C:membrane"/>
    <property type="evidence" value="ECO:0007669"/>
    <property type="project" value="InterPro"/>
</dbReference>
<evidence type="ECO:0000256" key="4">
    <source>
        <dbReference type="ARBA" id="ARBA00022679"/>
    </source>
</evidence>
<reference evidence="16" key="1">
    <citation type="submission" date="2021-10" db="EMBL/GenBank/DDBJ databases">
        <authorList>
            <person name="Piombo E."/>
        </authorList>
    </citation>
    <scope>NUCLEOTIDE SEQUENCE</scope>
</reference>
<feature type="domain" description="HAMP" evidence="15">
    <location>
        <begin position="373"/>
        <end position="425"/>
    </location>
</feature>
<dbReference type="EC" id="2.7.13.3" evidence="2"/>
<dbReference type="InterPro" id="IPR005467">
    <property type="entry name" value="His_kinase_dom"/>
</dbReference>
<dbReference type="SMART" id="SM00448">
    <property type="entry name" value="REC"/>
    <property type="match status" value="1"/>
</dbReference>
<comment type="caution">
    <text evidence="16">The sequence shown here is derived from an EMBL/GenBank/DDBJ whole genome shotgun (WGS) entry which is preliminary data.</text>
</comment>
<dbReference type="SUPFAM" id="SSF58104">
    <property type="entry name" value="Methyl-accepting chemotaxis protein (MCP) signaling domain"/>
    <property type="match status" value="2"/>
</dbReference>
<evidence type="ECO:0000256" key="5">
    <source>
        <dbReference type="ARBA" id="ARBA00022737"/>
    </source>
</evidence>
<dbReference type="PANTHER" id="PTHR45339">
    <property type="entry name" value="HYBRID SIGNAL TRANSDUCTION HISTIDINE KINASE J"/>
    <property type="match status" value="1"/>
</dbReference>
<evidence type="ECO:0000313" key="16">
    <source>
        <dbReference type="EMBL" id="CAG9971640.1"/>
    </source>
</evidence>
<dbReference type="OrthoDB" id="10266508at2759"/>
<dbReference type="Pfam" id="PF18947">
    <property type="entry name" value="HAMP_2"/>
    <property type="match status" value="2"/>
</dbReference>
<dbReference type="InterPro" id="IPR004358">
    <property type="entry name" value="Sig_transdc_His_kin-like_C"/>
</dbReference>
<dbReference type="Gene3D" id="1.20.120.1530">
    <property type="match status" value="3"/>
</dbReference>
<feature type="region of interest" description="Disordered" evidence="12">
    <location>
        <begin position="1278"/>
        <end position="1298"/>
    </location>
</feature>